<accession>A0A5N1I672</accession>
<dbReference type="OrthoDB" id="9916154at2"/>
<reference evidence="2 4" key="2">
    <citation type="submission" date="2024-04" db="EMBL/GenBank/DDBJ databases">
        <title>Three lactobacilli isolated from voided urine samples from females with type 2 diabetes.</title>
        <authorList>
            <person name="Kula A."/>
            <person name="Stegman N."/>
            <person name="Putonti C."/>
        </authorList>
    </citation>
    <scope>NUCLEOTIDE SEQUENCE [LARGE SCALE GENOMIC DNA]</scope>
    <source>
        <strain evidence="2 4">1855</strain>
    </source>
</reference>
<dbReference type="GeneID" id="31743685"/>
<evidence type="ECO:0000313" key="4">
    <source>
        <dbReference type="Proteomes" id="UP001385848"/>
    </source>
</evidence>
<evidence type="ECO:0000313" key="2">
    <source>
        <dbReference type="EMBL" id="MEL0565714.1"/>
    </source>
</evidence>
<evidence type="ECO:0000313" key="3">
    <source>
        <dbReference type="Proteomes" id="UP000327236"/>
    </source>
</evidence>
<dbReference type="EMBL" id="VYWW01000048">
    <property type="protein sequence ID" value="KAA9320384.1"/>
    <property type="molecule type" value="Genomic_DNA"/>
</dbReference>
<proteinExistence type="predicted"/>
<evidence type="ECO:0000313" key="1">
    <source>
        <dbReference type="EMBL" id="KAA9320384.1"/>
    </source>
</evidence>
<dbReference type="Proteomes" id="UP001385848">
    <property type="component" value="Unassembled WGS sequence"/>
</dbReference>
<name>A0A5N1I672_LACJE</name>
<dbReference type="Proteomes" id="UP000327236">
    <property type="component" value="Unassembled WGS sequence"/>
</dbReference>
<sequence>MYLVREEPVQEKLDALKARDNHALAKKVDWTKVGVYKIMKDIGVQKLNDQDKPMILIADPALVRFELENKTYKFVINRKGQKLSLTDLKGATDGKS</sequence>
<dbReference type="EMBL" id="JBBVUL010000015">
    <property type="protein sequence ID" value="MEL0565714.1"/>
    <property type="molecule type" value="Genomic_DNA"/>
</dbReference>
<dbReference type="AlphaFoldDB" id="A0A5N1I672"/>
<organism evidence="1 3">
    <name type="scientific">Lactobacillus jensenii</name>
    <dbReference type="NCBI Taxonomy" id="109790"/>
    <lineage>
        <taxon>Bacteria</taxon>
        <taxon>Bacillati</taxon>
        <taxon>Bacillota</taxon>
        <taxon>Bacilli</taxon>
        <taxon>Lactobacillales</taxon>
        <taxon>Lactobacillaceae</taxon>
        <taxon>Lactobacillus</taxon>
    </lineage>
</organism>
<dbReference type="RefSeq" id="WP_021351199.1">
    <property type="nucleotide sequence ID" value="NZ_CATOUV010000001.1"/>
</dbReference>
<keyword evidence="4" id="KW-1185">Reference proteome</keyword>
<comment type="caution">
    <text evidence="1">The sequence shown here is derived from an EMBL/GenBank/DDBJ whole genome shotgun (WGS) entry which is preliminary data.</text>
</comment>
<protein>
    <submittedName>
        <fullName evidence="1">Uncharacterized protein</fullName>
    </submittedName>
</protein>
<dbReference type="KEGG" id="lje:BUE77_08115"/>
<gene>
    <name evidence="2" type="ORF">AAC431_07305</name>
    <name evidence="1" type="ORF">F6H94_08065</name>
</gene>
<reference evidence="1 3" key="1">
    <citation type="submission" date="2019-09" db="EMBL/GenBank/DDBJ databases">
        <title>Draft genome sequence assemblies of isolates from the urinary tract.</title>
        <authorList>
            <person name="Mores C.R."/>
            <person name="Putonti C."/>
            <person name="Wolfe A.J."/>
        </authorList>
    </citation>
    <scope>NUCLEOTIDE SEQUENCE [LARGE SCALE GENOMIC DNA]</scope>
    <source>
        <strain evidence="1 3">UMB246</strain>
    </source>
</reference>